<keyword evidence="2" id="KW-1185">Reference proteome</keyword>
<comment type="caution">
    <text evidence="1">The sequence shown here is derived from an EMBL/GenBank/DDBJ whole genome shotgun (WGS) entry which is preliminary data.</text>
</comment>
<evidence type="ECO:0000313" key="2">
    <source>
        <dbReference type="Proteomes" id="UP001162131"/>
    </source>
</evidence>
<dbReference type="EMBL" id="CAJZBQ010000005">
    <property type="protein sequence ID" value="CAG9311918.1"/>
    <property type="molecule type" value="Genomic_DNA"/>
</dbReference>
<protein>
    <submittedName>
        <fullName evidence="1">Uncharacterized protein</fullName>
    </submittedName>
</protein>
<dbReference type="AlphaFoldDB" id="A0AAU9IUD2"/>
<name>A0AAU9IUD2_9CILI</name>
<evidence type="ECO:0000313" key="1">
    <source>
        <dbReference type="EMBL" id="CAG9311918.1"/>
    </source>
</evidence>
<sequence>MEVQENIEPYSFSKRNIKISLKSKEKVIKSNDGNAWLQNIRMQQKPHEKFGFYIFQNVASHYVDFLLNQGCVLALFYNSHKIFLVTITAIEIWDASNYDEWTSSIKNQAGKGFIKVKRLYKYIKNRKNLSEKNQREMVSCN</sequence>
<dbReference type="Proteomes" id="UP001162131">
    <property type="component" value="Unassembled WGS sequence"/>
</dbReference>
<accession>A0AAU9IUD2</accession>
<proteinExistence type="predicted"/>
<reference evidence="1" key="1">
    <citation type="submission" date="2021-09" db="EMBL/GenBank/DDBJ databases">
        <authorList>
            <consortium name="AG Swart"/>
            <person name="Singh M."/>
            <person name="Singh A."/>
            <person name="Seah K."/>
            <person name="Emmerich C."/>
        </authorList>
    </citation>
    <scope>NUCLEOTIDE SEQUENCE</scope>
    <source>
        <strain evidence="1">ATCC30299</strain>
    </source>
</reference>
<organism evidence="1 2">
    <name type="scientific">Blepharisma stoltei</name>
    <dbReference type="NCBI Taxonomy" id="1481888"/>
    <lineage>
        <taxon>Eukaryota</taxon>
        <taxon>Sar</taxon>
        <taxon>Alveolata</taxon>
        <taxon>Ciliophora</taxon>
        <taxon>Postciliodesmatophora</taxon>
        <taxon>Heterotrichea</taxon>
        <taxon>Heterotrichida</taxon>
        <taxon>Blepharismidae</taxon>
        <taxon>Blepharisma</taxon>
    </lineage>
</organism>
<gene>
    <name evidence="1" type="ORF">BSTOLATCC_MIC5177</name>
</gene>